<evidence type="ECO:0000259" key="4">
    <source>
        <dbReference type="Pfam" id="PF13458"/>
    </source>
</evidence>
<dbReference type="InterPro" id="IPR028082">
    <property type="entry name" value="Peripla_BP_I"/>
</dbReference>
<dbReference type="SUPFAM" id="SSF53822">
    <property type="entry name" value="Periplasmic binding protein-like I"/>
    <property type="match status" value="1"/>
</dbReference>
<feature type="domain" description="Leucine-binding protein" evidence="4">
    <location>
        <begin position="32"/>
        <end position="380"/>
    </location>
</feature>
<dbReference type="Gene3D" id="3.40.50.2300">
    <property type="match status" value="2"/>
</dbReference>
<comment type="similarity">
    <text evidence="1">Belongs to the leucine-binding protein family.</text>
</comment>
<evidence type="ECO:0000313" key="6">
    <source>
        <dbReference type="Proteomes" id="UP001595756"/>
    </source>
</evidence>
<feature type="signal peptide" evidence="3">
    <location>
        <begin position="1"/>
        <end position="27"/>
    </location>
</feature>
<proteinExistence type="inferred from homology"/>
<keyword evidence="2 3" id="KW-0732">Signal</keyword>
<evidence type="ECO:0000256" key="1">
    <source>
        <dbReference type="ARBA" id="ARBA00010062"/>
    </source>
</evidence>
<protein>
    <submittedName>
        <fullName evidence="5">Amino acid ABC transporter substrate-binding protein</fullName>
    </submittedName>
</protein>
<reference evidence="6" key="1">
    <citation type="journal article" date="2019" name="Int. J. Syst. Evol. Microbiol.">
        <title>The Global Catalogue of Microorganisms (GCM) 10K type strain sequencing project: providing services to taxonomists for standard genome sequencing and annotation.</title>
        <authorList>
            <consortium name="The Broad Institute Genomics Platform"/>
            <consortium name="The Broad Institute Genome Sequencing Center for Infectious Disease"/>
            <person name="Wu L."/>
            <person name="Ma J."/>
        </authorList>
    </citation>
    <scope>NUCLEOTIDE SEQUENCE [LARGE SCALE GENOMIC DNA]</scope>
    <source>
        <strain evidence="6">CGMCC 1.19029</strain>
    </source>
</reference>
<feature type="chain" id="PRO_5046045382" evidence="3">
    <location>
        <begin position="28"/>
        <end position="405"/>
    </location>
</feature>
<gene>
    <name evidence="5" type="ORF">ACFO0J_09625</name>
</gene>
<dbReference type="PANTHER" id="PTHR30483:SF37">
    <property type="entry name" value="ABC TRANSPORTER SUBSTRATE-BINDING PROTEIN"/>
    <property type="match status" value="1"/>
</dbReference>
<dbReference type="RefSeq" id="WP_376812849.1">
    <property type="nucleotide sequence ID" value="NZ_JBHSDY010000005.1"/>
</dbReference>
<dbReference type="CDD" id="cd06338">
    <property type="entry name" value="PBP1_ABC_ligand_binding-like"/>
    <property type="match status" value="1"/>
</dbReference>
<accession>A0ABV8RYR0</accession>
<dbReference type="Proteomes" id="UP001595756">
    <property type="component" value="Unassembled WGS sequence"/>
</dbReference>
<dbReference type="InterPro" id="IPR028081">
    <property type="entry name" value="Leu-bd"/>
</dbReference>
<organism evidence="5 6">
    <name type="scientific">Castellaniella hirudinis</name>
    <dbReference type="NCBI Taxonomy" id="1144617"/>
    <lineage>
        <taxon>Bacteria</taxon>
        <taxon>Pseudomonadati</taxon>
        <taxon>Pseudomonadota</taxon>
        <taxon>Betaproteobacteria</taxon>
        <taxon>Burkholderiales</taxon>
        <taxon>Alcaligenaceae</taxon>
        <taxon>Castellaniella</taxon>
    </lineage>
</organism>
<dbReference type="EMBL" id="JBHSDY010000005">
    <property type="protein sequence ID" value="MFC4298298.1"/>
    <property type="molecule type" value="Genomic_DNA"/>
</dbReference>
<evidence type="ECO:0000256" key="3">
    <source>
        <dbReference type="SAM" id="SignalP"/>
    </source>
</evidence>
<sequence length="405" mass="43912">MHTLLRDGLPCAALALALSLGSPASQAADNQIVLGASVQLTGPVANTGRYYQDAYRLAVDQINRKGGVQVGGKKYTLALKIYDNQSDVNLSVRQYTQLVSKDKVNFLLGPFASNFALADSAVSEKYQVPMVQGGGASDQIFSRGFKYVFGTLAPASNYFGSTIAMLKQLKPMPAQVALLYADDAFDVSVAKGTRPLLEQAGLKTTIDERYSSNASDFNTLLSQIKAKQADAVLVAGHETEILNFIRQAKSLDVSPKLYSFTVGVPSEDFRKALGADAEYAFGMSAWLPNDTLKDDWFGDAAQFAQAWNTQYHYEPDYHAASGVADVEAIVKAIEKAGTLDPKAVRDALAASDFDSLYGRIAFADNGQINLDQMVIQVQDGQPAAVFDGHKFLRDAKYPMPDWAKR</sequence>
<evidence type="ECO:0000256" key="2">
    <source>
        <dbReference type="ARBA" id="ARBA00022729"/>
    </source>
</evidence>
<dbReference type="PANTHER" id="PTHR30483">
    <property type="entry name" value="LEUCINE-SPECIFIC-BINDING PROTEIN"/>
    <property type="match status" value="1"/>
</dbReference>
<name>A0ABV8RYR0_9BURK</name>
<dbReference type="Pfam" id="PF13458">
    <property type="entry name" value="Peripla_BP_6"/>
    <property type="match status" value="1"/>
</dbReference>
<dbReference type="InterPro" id="IPR051010">
    <property type="entry name" value="BCAA_transport"/>
</dbReference>
<keyword evidence="6" id="KW-1185">Reference proteome</keyword>
<evidence type="ECO:0000313" key="5">
    <source>
        <dbReference type="EMBL" id="MFC4298298.1"/>
    </source>
</evidence>
<comment type="caution">
    <text evidence="5">The sequence shown here is derived from an EMBL/GenBank/DDBJ whole genome shotgun (WGS) entry which is preliminary data.</text>
</comment>